<dbReference type="Pfam" id="PF02990">
    <property type="entry name" value="EMP70"/>
    <property type="match status" value="1"/>
</dbReference>
<feature type="transmembrane region" description="Helical" evidence="7">
    <location>
        <begin position="578"/>
        <end position="597"/>
    </location>
</feature>
<organism evidence="8 9">
    <name type="scientific">Elsinoe ampelina</name>
    <dbReference type="NCBI Taxonomy" id="302913"/>
    <lineage>
        <taxon>Eukaryota</taxon>
        <taxon>Fungi</taxon>
        <taxon>Dikarya</taxon>
        <taxon>Ascomycota</taxon>
        <taxon>Pezizomycotina</taxon>
        <taxon>Dothideomycetes</taxon>
        <taxon>Dothideomycetidae</taxon>
        <taxon>Myriangiales</taxon>
        <taxon>Elsinoaceae</taxon>
        <taxon>Elsinoe</taxon>
    </lineage>
</organism>
<dbReference type="GO" id="GO:0000329">
    <property type="term" value="C:fungal-type vacuole membrane"/>
    <property type="evidence" value="ECO:0007669"/>
    <property type="project" value="TreeGrafter"/>
</dbReference>
<dbReference type="EMBL" id="ML992597">
    <property type="protein sequence ID" value="KAF2218126.1"/>
    <property type="molecule type" value="Genomic_DNA"/>
</dbReference>
<keyword evidence="3 7" id="KW-0812">Transmembrane</keyword>
<gene>
    <name evidence="8" type="ORF">BDZ85DRAFT_141479</name>
</gene>
<feature type="signal peptide" evidence="7">
    <location>
        <begin position="1"/>
        <end position="22"/>
    </location>
</feature>
<name>A0A6A6FXA4_9PEZI</name>
<feature type="transmembrane region" description="Helical" evidence="7">
    <location>
        <begin position="373"/>
        <end position="395"/>
    </location>
</feature>
<dbReference type="InterPro" id="IPR004240">
    <property type="entry name" value="EMP70"/>
</dbReference>
<evidence type="ECO:0000256" key="5">
    <source>
        <dbReference type="ARBA" id="ARBA00022989"/>
    </source>
</evidence>
<dbReference type="GO" id="GO:0072657">
    <property type="term" value="P:protein localization to membrane"/>
    <property type="evidence" value="ECO:0007669"/>
    <property type="project" value="TreeGrafter"/>
</dbReference>
<dbReference type="Proteomes" id="UP000799538">
    <property type="component" value="Unassembled WGS sequence"/>
</dbReference>
<protein>
    <recommendedName>
        <fullName evidence="7">Transmembrane 9 superfamily member</fullName>
    </recommendedName>
</protein>
<feature type="transmembrane region" description="Helical" evidence="7">
    <location>
        <begin position="509"/>
        <end position="532"/>
    </location>
</feature>
<keyword evidence="9" id="KW-1185">Reference proteome</keyword>
<keyword evidence="5 7" id="KW-1133">Transmembrane helix</keyword>
<comment type="similarity">
    <text evidence="2 7">Belongs to the nonaspanin (TM9SF) (TC 9.A.2) family.</text>
</comment>
<accession>A0A6A6FXA4</accession>
<evidence type="ECO:0000256" key="1">
    <source>
        <dbReference type="ARBA" id="ARBA00004141"/>
    </source>
</evidence>
<evidence type="ECO:0000313" key="8">
    <source>
        <dbReference type="EMBL" id="KAF2218126.1"/>
    </source>
</evidence>
<feature type="transmembrane region" description="Helical" evidence="7">
    <location>
        <begin position="609"/>
        <end position="638"/>
    </location>
</feature>
<comment type="subcellular location">
    <subcellularLocation>
        <location evidence="1">Membrane</location>
        <topology evidence="1">Multi-pass membrane protein</topology>
    </subcellularLocation>
</comment>
<dbReference type="GO" id="GO:0007034">
    <property type="term" value="P:vacuolar transport"/>
    <property type="evidence" value="ECO:0007669"/>
    <property type="project" value="TreeGrafter"/>
</dbReference>
<feature type="transmembrane region" description="Helical" evidence="7">
    <location>
        <begin position="454"/>
        <end position="477"/>
    </location>
</feature>
<feature type="transmembrane region" description="Helical" evidence="7">
    <location>
        <begin position="416"/>
        <end position="442"/>
    </location>
</feature>
<dbReference type="GO" id="GO:0005768">
    <property type="term" value="C:endosome"/>
    <property type="evidence" value="ECO:0007669"/>
    <property type="project" value="TreeGrafter"/>
</dbReference>
<evidence type="ECO:0000256" key="7">
    <source>
        <dbReference type="RuleBase" id="RU363079"/>
    </source>
</evidence>
<keyword evidence="6 7" id="KW-0472">Membrane</keyword>
<feature type="transmembrane region" description="Helical" evidence="7">
    <location>
        <begin position="266"/>
        <end position="288"/>
    </location>
</feature>
<dbReference type="AlphaFoldDB" id="A0A6A6FXA4"/>
<evidence type="ECO:0000256" key="6">
    <source>
        <dbReference type="ARBA" id="ARBA00023136"/>
    </source>
</evidence>
<evidence type="ECO:0000256" key="2">
    <source>
        <dbReference type="ARBA" id="ARBA00005227"/>
    </source>
</evidence>
<evidence type="ECO:0000256" key="4">
    <source>
        <dbReference type="ARBA" id="ARBA00022729"/>
    </source>
</evidence>
<feature type="transmembrane region" description="Helical" evidence="7">
    <location>
        <begin position="538"/>
        <end position="566"/>
    </location>
</feature>
<dbReference type="PANTHER" id="PTHR10766:SF111">
    <property type="entry name" value="TRANSMEMBRANE 9 SUPERFAMILY MEMBER 2"/>
    <property type="match status" value="1"/>
</dbReference>
<dbReference type="OrthoDB" id="1666796at2759"/>
<reference evidence="9" key="1">
    <citation type="journal article" date="2020" name="Stud. Mycol.">
        <title>101 Dothideomycetes genomes: A test case for predicting lifestyles and emergence of pathogens.</title>
        <authorList>
            <person name="Haridas S."/>
            <person name="Albert R."/>
            <person name="Binder M."/>
            <person name="Bloem J."/>
            <person name="LaButti K."/>
            <person name="Salamov A."/>
            <person name="Andreopoulos B."/>
            <person name="Baker S."/>
            <person name="Barry K."/>
            <person name="Bills G."/>
            <person name="Bluhm B."/>
            <person name="Cannon C."/>
            <person name="Castanera R."/>
            <person name="Culley D."/>
            <person name="Daum C."/>
            <person name="Ezra D."/>
            <person name="Gonzalez J."/>
            <person name="Henrissat B."/>
            <person name="Kuo A."/>
            <person name="Liang C."/>
            <person name="Lipzen A."/>
            <person name="Lutzoni F."/>
            <person name="Magnuson J."/>
            <person name="Mondo S."/>
            <person name="Nolan M."/>
            <person name="Ohm R."/>
            <person name="Pangilinan J."/>
            <person name="Park H.-J."/>
            <person name="Ramirez L."/>
            <person name="Alfaro M."/>
            <person name="Sun H."/>
            <person name="Tritt A."/>
            <person name="Yoshinaga Y."/>
            <person name="Zwiers L.-H."/>
            <person name="Turgeon B."/>
            <person name="Goodwin S."/>
            <person name="Spatafora J."/>
            <person name="Crous P."/>
            <person name="Grigoriev I."/>
        </authorList>
    </citation>
    <scope>NUCLEOTIDE SEQUENCE [LARGE SCALE GENOMIC DNA]</scope>
    <source>
        <strain evidence="9">CECT 20119</strain>
    </source>
</reference>
<evidence type="ECO:0000313" key="9">
    <source>
        <dbReference type="Proteomes" id="UP000799538"/>
    </source>
</evidence>
<feature type="transmembrane region" description="Helical" evidence="7">
    <location>
        <begin position="338"/>
        <end position="367"/>
    </location>
</feature>
<evidence type="ECO:0000256" key="3">
    <source>
        <dbReference type="ARBA" id="ARBA00022692"/>
    </source>
</evidence>
<proteinExistence type="inferred from homology"/>
<sequence length="648" mass="72343">MALRRLPLSLLAVLSASTPALSFYLPGVAPTNYKTGDRVPLNVNHVSPSFSVRDPSVHSVFAYDYYLPSFHFCPPEGGPQSISESLGSILFGDRIQTSPFELKMGQDEECKHSCGPQTFSPNDAMFVNQMIRENFDINWLVDGLPAAQPEFDGKEEIYAPGFALGSMTDGDRPVLNNHYDIYIDYHQASKDKYRVVGVLVKPSSRGNSKLSGDKAKCEDDRAPMILNEEKDTQVQYTYSVYWRPSTTSFATRWDKYLHVENPQIHWFFLIMSACVVIVLVAMVSTVLIRTLRKDIARYNRLDNINLDDLSGTSLTDDVQEDSGWKLVHGDVFRPPRHALLLSVLVGNGAQLFLMTGFTLAFALLGFLSPSNRGSLTTVMILLYTIFSLISGYASSRTYSFLSPTTTTSGGGGEWKSLFILTPTLLPAGVFASFFLLNLFVWARASSGAVPFTTMLVLVGIWFVITLPLSLLGSWLGFKQSPPPKPTKTNQIPRQIPPSAKGYMRPFPSALLVAVLPFAAIWVELYFILSSFWSGRVYYMFGFLFLCFGLMITTSAAVTVLVTYFVLCAEDWRWQWRAFYTSGMSGVYVFLYALWWWGRGMRLASWGAGVVFVGYSAVVAGLWFVLTGTIGFVSAWWFVQTIYGSLKID</sequence>
<keyword evidence="4 7" id="KW-0732">Signal</keyword>
<feature type="chain" id="PRO_5025714208" description="Transmembrane 9 superfamily member" evidence="7">
    <location>
        <begin position="23"/>
        <end position="648"/>
    </location>
</feature>
<dbReference type="PANTHER" id="PTHR10766">
    <property type="entry name" value="TRANSMEMBRANE 9 SUPERFAMILY PROTEIN"/>
    <property type="match status" value="1"/>
</dbReference>